<evidence type="ECO:0000313" key="2">
    <source>
        <dbReference type="EMBL" id="KPI38254.1"/>
    </source>
</evidence>
<dbReference type="OrthoDB" id="16564at2759"/>
<dbReference type="SUPFAM" id="SSF89550">
    <property type="entry name" value="PHP domain-like"/>
    <property type="match status" value="1"/>
</dbReference>
<keyword evidence="1" id="KW-0732">Signal</keyword>
<dbReference type="PANTHER" id="PTHR42924">
    <property type="entry name" value="EXONUCLEASE"/>
    <property type="match status" value="1"/>
</dbReference>
<dbReference type="InterPro" id="IPR052018">
    <property type="entry name" value="PHP_domain"/>
</dbReference>
<dbReference type="Proteomes" id="UP000038010">
    <property type="component" value="Unassembled WGS sequence"/>
</dbReference>
<dbReference type="InterPro" id="IPR016195">
    <property type="entry name" value="Pol/histidinol_Pase-like"/>
</dbReference>
<keyword evidence="3" id="KW-1185">Reference proteome</keyword>
<reference evidence="2 3" key="1">
    <citation type="submission" date="2015-06" db="EMBL/GenBank/DDBJ databases">
        <title>Draft genome of the ant-associated black yeast Phialophora attae CBS 131958.</title>
        <authorList>
            <person name="Moreno L.F."/>
            <person name="Stielow B.J."/>
            <person name="de Hoog S."/>
            <person name="Vicente V.A."/>
            <person name="Weiss V.A."/>
            <person name="de Vries M."/>
            <person name="Cruz L.M."/>
            <person name="Souza E.M."/>
        </authorList>
    </citation>
    <scope>NUCLEOTIDE SEQUENCE [LARGE SCALE GENOMIC DNA]</scope>
    <source>
        <strain evidence="2 3">CBS 131958</strain>
    </source>
</reference>
<gene>
    <name evidence="2" type="ORF">AB675_12148</name>
</gene>
<dbReference type="NCBIfam" id="NF038032">
    <property type="entry name" value="CehA_McbA_metalo"/>
    <property type="match status" value="1"/>
</dbReference>
<dbReference type="VEuPathDB" id="FungiDB:AB675_12148"/>
<dbReference type="PANTHER" id="PTHR42924:SF3">
    <property type="entry name" value="POLYMERASE_HISTIDINOL PHOSPHATASE N-TERMINAL DOMAIN-CONTAINING PROTEIN"/>
    <property type="match status" value="1"/>
</dbReference>
<protein>
    <recommendedName>
        <fullName evidence="4">Polymerase/histidinol phosphatase N-terminal domain-containing protein</fullName>
    </recommendedName>
</protein>
<dbReference type="Gene3D" id="3.20.20.140">
    <property type="entry name" value="Metal-dependent hydrolases"/>
    <property type="match status" value="1"/>
</dbReference>
<evidence type="ECO:0000313" key="3">
    <source>
        <dbReference type="Proteomes" id="UP000038010"/>
    </source>
</evidence>
<dbReference type="RefSeq" id="XP_017998217.1">
    <property type="nucleotide sequence ID" value="XM_018141053.1"/>
</dbReference>
<organism evidence="2 3">
    <name type="scientific">Cyphellophora attinorum</name>
    <dbReference type="NCBI Taxonomy" id="1664694"/>
    <lineage>
        <taxon>Eukaryota</taxon>
        <taxon>Fungi</taxon>
        <taxon>Dikarya</taxon>
        <taxon>Ascomycota</taxon>
        <taxon>Pezizomycotina</taxon>
        <taxon>Eurotiomycetes</taxon>
        <taxon>Chaetothyriomycetidae</taxon>
        <taxon>Chaetothyriales</taxon>
        <taxon>Cyphellophoraceae</taxon>
        <taxon>Cyphellophora</taxon>
    </lineage>
</organism>
<feature type="signal peptide" evidence="1">
    <location>
        <begin position="1"/>
        <end position="23"/>
    </location>
</feature>
<dbReference type="EMBL" id="LFJN01000019">
    <property type="protein sequence ID" value="KPI38254.1"/>
    <property type="molecule type" value="Genomic_DNA"/>
</dbReference>
<dbReference type="AlphaFoldDB" id="A0A0N1NZE7"/>
<dbReference type="CDD" id="cd07432">
    <property type="entry name" value="PHP_HisPPase"/>
    <property type="match status" value="1"/>
</dbReference>
<sequence length="466" mass="51208">MSLLLALTARLIACLAILQFTTAYIVTHNLTGDIPSSAVMNFVYAPFPAPQQQHRSRHLLSTRNLPISAFNGSGSRGWSGGFRKNFTIALGGATPGYNAGPLEVGEWNVVLGPYVVEAAGVDWSVNVEVTYAKAEGDGMDWEGVEYWRPTLGQSSDMEGAVRESEEQWLRGDFHMHSIYSDGRYLPSEQMENAVKKGLDFIFFSEHNTDSGSNEIGRWRPEGAEELLVGRAIEVTTRHGHWQAIGLDRGQQVEWRYTNETDGFAQAADGVRQSGALVSINHPYASCSRCDWTLDWDHHDAIEVWNGRWSPLNELAVRRWQDELVAGKKTVAIGGSDAHHPPEQNGLPTTVVRTSVKSQAGIVQGVREGGVYLVEGPGMELEFSVLVDGIEYDIGRTAPTGSGTAVLAARGFLDAIACFVTDTGYVKNQSLTEDPVRYEVDDSRFIRVEVRNSSDVLLGLANPVFFE</sequence>
<evidence type="ECO:0008006" key="4">
    <source>
        <dbReference type="Google" id="ProtNLM"/>
    </source>
</evidence>
<name>A0A0N1NZE7_9EURO</name>
<comment type="caution">
    <text evidence="2">The sequence shown here is derived from an EMBL/GenBank/DDBJ whole genome shotgun (WGS) entry which is preliminary data.</text>
</comment>
<dbReference type="GO" id="GO:0004534">
    <property type="term" value="F:5'-3' RNA exonuclease activity"/>
    <property type="evidence" value="ECO:0007669"/>
    <property type="project" value="TreeGrafter"/>
</dbReference>
<evidence type="ECO:0000256" key="1">
    <source>
        <dbReference type="SAM" id="SignalP"/>
    </source>
</evidence>
<proteinExistence type="predicted"/>
<feature type="chain" id="PRO_5005879467" description="Polymerase/histidinol phosphatase N-terminal domain-containing protein" evidence="1">
    <location>
        <begin position="24"/>
        <end position="466"/>
    </location>
</feature>
<dbReference type="GO" id="GO:0035312">
    <property type="term" value="F:5'-3' DNA exonuclease activity"/>
    <property type="evidence" value="ECO:0007669"/>
    <property type="project" value="TreeGrafter"/>
</dbReference>
<dbReference type="GeneID" id="28732934"/>
<accession>A0A0N1NZE7</accession>